<keyword evidence="2" id="KW-0521">NADP</keyword>
<dbReference type="AlphaFoldDB" id="A0A8H3W330"/>
<organism evidence="5 6">
    <name type="scientific">Colletotrichum asianum</name>
    <dbReference type="NCBI Taxonomy" id="702518"/>
    <lineage>
        <taxon>Eukaryota</taxon>
        <taxon>Fungi</taxon>
        <taxon>Dikarya</taxon>
        <taxon>Ascomycota</taxon>
        <taxon>Pezizomycotina</taxon>
        <taxon>Sordariomycetes</taxon>
        <taxon>Hypocreomycetidae</taxon>
        <taxon>Glomerellales</taxon>
        <taxon>Glomerellaceae</taxon>
        <taxon>Colletotrichum</taxon>
        <taxon>Colletotrichum gloeosporioides species complex</taxon>
    </lineage>
</organism>
<keyword evidence="6" id="KW-1185">Reference proteome</keyword>
<dbReference type="Proteomes" id="UP000434172">
    <property type="component" value="Unassembled WGS sequence"/>
</dbReference>
<evidence type="ECO:0000313" key="5">
    <source>
        <dbReference type="EMBL" id="KAF0318560.1"/>
    </source>
</evidence>
<dbReference type="EMBL" id="WOWK01000108">
    <property type="protein sequence ID" value="KAF0318560.1"/>
    <property type="molecule type" value="Genomic_DNA"/>
</dbReference>
<gene>
    <name evidence="5" type="ORF">GQ607_014237</name>
</gene>
<accession>A0A8H3W330</accession>
<dbReference type="GO" id="GO:0005737">
    <property type="term" value="C:cytoplasm"/>
    <property type="evidence" value="ECO:0007669"/>
    <property type="project" value="TreeGrafter"/>
</dbReference>
<sequence length="322" mass="35034">MLLRPYTAPAAHQLRYFHHGKTSRRFQLSKTSMIGLRGKADVASLRRSDRKVAIVTGASSGIGEALSRDLVKQGWQVAMADIHTNEKLLQELGDNASFHKMDVSSYDEQAETFQDVWNQYGRIDALLANAGVPDRGSIYILNHRGSDKVPPKPNMVCTDISLKGLVYGTQLAIHFMRKNETPGGNIIATSSNAAVNPHEASPEYCGAKAGMIGFVRGASRVLKIKDNIRINVVLPGVIRTPLVPAGMIAAVHPECITQLSTVVSAFNKFLDDESLNGEALECSAENVVPLVYGKSTMSPVTVWDPLFKMMHHEDSGLPEAVA</sequence>
<dbReference type="PANTHER" id="PTHR44229:SF4">
    <property type="entry name" value="15-HYDROXYPROSTAGLANDIN DEHYDROGENASE [NAD(+)]"/>
    <property type="match status" value="1"/>
</dbReference>
<evidence type="ECO:0000256" key="1">
    <source>
        <dbReference type="ARBA" id="ARBA00006484"/>
    </source>
</evidence>
<dbReference type="Gene3D" id="3.40.50.720">
    <property type="entry name" value="NAD(P)-binding Rossmann-like Domain"/>
    <property type="match status" value="1"/>
</dbReference>
<comment type="similarity">
    <text evidence="1 4">Belongs to the short-chain dehydrogenases/reductases (SDR) family.</text>
</comment>
<name>A0A8H3W330_9PEZI</name>
<dbReference type="Pfam" id="PF00106">
    <property type="entry name" value="adh_short"/>
    <property type="match status" value="1"/>
</dbReference>
<dbReference type="InterPro" id="IPR036291">
    <property type="entry name" value="NAD(P)-bd_dom_sf"/>
</dbReference>
<keyword evidence="3" id="KW-0560">Oxidoreductase</keyword>
<evidence type="ECO:0000256" key="3">
    <source>
        <dbReference type="ARBA" id="ARBA00023002"/>
    </source>
</evidence>
<dbReference type="PANTHER" id="PTHR44229">
    <property type="entry name" value="15-HYDROXYPROSTAGLANDIN DEHYDROGENASE [NAD(+)]"/>
    <property type="match status" value="1"/>
</dbReference>
<dbReference type="PRINTS" id="PR00080">
    <property type="entry name" value="SDRFAMILY"/>
</dbReference>
<dbReference type="InterPro" id="IPR002347">
    <property type="entry name" value="SDR_fam"/>
</dbReference>
<protein>
    <submittedName>
        <fullName evidence="5">Short chain dehydrogenase</fullName>
    </submittedName>
</protein>
<dbReference type="SUPFAM" id="SSF51735">
    <property type="entry name" value="NAD(P)-binding Rossmann-fold domains"/>
    <property type="match status" value="1"/>
</dbReference>
<evidence type="ECO:0000313" key="6">
    <source>
        <dbReference type="Proteomes" id="UP000434172"/>
    </source>
</evidence>
<dbReference type="OrthoDB" id="37659at2759"/>
<dbReference type="PROSITE" id="PS00061">
    <property type="entry name" value="ADH_SHORT"/>
    <property type="match status" value="1"/>
</dbReference>
<evidence type="ECO:0000256" key="4">
    <source>
        <dbReference type="RuleBase" id="RU000363"/>
    </source>
</evidence>
<evidence type="ECO:0000256" key="2">
    <source>
        <dbReference type="ARBA" id="ARBA00022857"/>
    </source>
</evidence>
<reference evidence="5 6" key="1">
    <citation type="submission" date="2019-12" db="EMBL/GenBank/DDBJ databases">
        <title>A genome sequence resource for the geographically widespread anthracnose pathogen Colletotrichum asianum.</title>
        <authorList>
            <person name="Meng Y."/>
        </authorList>
    </citation>
    <scope>NUCLEOTIDE SEQUENCE [LARGE SCALE GENOMIC DNA]</scope>
    <source>
        <strain evidence="5 6">ICMP 18580</strain>
    </source>
</reference>
<proteinExistence type="inferred from homology"/>
<dbReference type="PRINTS" id="PR00081">
    <property type="entry name" value="GDHRDH"/>
</dbReference>
<comment type="caution">
    <text evidence="5">The sequence shown here is derived from an EMBL/GenBank/DDBJ whole genome shotgun (WGS) entry which is preliminary data.</text>
</comment>
<dbReference type="GO" id="GO:0016491">
    <property type="term" value="F:oxidoreductase activity"/>
    <property type="evidence" value="ECO:0007669"/>
    <property type="project" value="UniProtKB-KW"/>
</dbReference>
<dbReference type="InterPro" id="IPR020904">
    <property type="entry name" value="Sc_DH/Rdtase_CS"/>
</dbReference>